<evidence type="ECO:0000313" key="2">
    <source>
        <dbReference type="Proteomes" id="UP000268093"/>
    </source>
</evidence>
<dbReference type="PANTHER" id="PTHR13318">
    <property type="entry name" value="PARTNER OF PAIRED, ISOFORM B-RELATED"/>
    <property type="match status" value="1"/>
</dbReference>
<dbReference type="Proteomes" id="UP000268093">
    <property type="component" value="Unassembled WGS sequence"/>
</dbReference>
<organism evidence="1 2">
    <name type="scientific">Jimgerdemannia flammicorona</name>
    <dbReference type="NCBI Taxonomy" id="994334"/>
    <lineage>
        <taxon>Eukaryota</taxon>
        <taxon>Fungi</taxon>
        <taxon>Fungi incertae sedis</taxon>
        <taxon>Mucoromycota</taxon>
        <taxon>Mucoromycotina</taxon>
        <taxon>Endogonomycetes</taxon>
        <taxon>Endogonales</taxon>
        <taxon>Endogonaceae</taxon>
        <taxon>Jimgerdemannia</taxon>
    </lineage>
</organism>
<dbReference type="Gene3D" id="3.80.10.10">
    <property type="entry name" value="Ribonuclease Inhibitor"/>
    <property type="match status" value="1"/>
</dbReference>
<dbReference type="InterPro" id="IPR001810">
    <property type="entry name" value="F-box_dom"/>
</dbReference>
<dbReference type="InterPro" id="IPR032675">
    <property type="entry name" value="LRR_dom_sf"/>
</dbReference>
<protein>
    <submittedName>
        <fullName evidence="1">Uncharacterized protein</fullName>
    </submittedName>
</protein>
<name>A0A433DM87_9FUNG</name>
<dbReference type="GO" id="GO:0019005">
    <property type="term" value="C:SCF ubiquitin ligase complex"/>
    <property type="evidence" value="ECO:0007669"/>
    <property type="project" value="TreeGrafter"/>
</dbReference>
<dbReference type="Gene3D" id="1.20.1280.50">
    <property type="match status" value="1"/>
</dbReference>
<dbReference type="SUPFAM" id="SSF52047">
    <property type="entry name" value="RNI-like"/>
    <property type="match status" value="1"/>
</dbReference>
<reference evidence="1 2" key="1">
    <citation type="journal article" date="2018" name="New Phytol.">
        <title>Phylogenomics of Endogonaceae and evolution of mycorrhizas within Mucoromycota.</title>
        <authorList>
            <person name="Chang Y."/>
            <person name="Desiro A."/>
            <person name="Na H."/>
            <person name="Sandor L."/>
            <person name="Lipzen A."/>
            <person name="Clum A."/>
            <person name="Barry K."/>
            <person name="Grigoriev I.V."/>
            <person name="Martin F.M."/>
            <person name="Stajich J.E."/>
            <person name="Smith M.E."/>
            <person name="Bonito G."/>
            <person name="Spatafora J.W."/>
        </authorList>
    </citation>
    <scope>NUCLEOTIDE SEQUENCE [LARGE SCALE GENOMIC DNA]</scope>
    <source>
        <strain evidence="1 2">GMNB39</strain>
    </source>
</reference>
<accession>A0A433DM87</accession>
<evidence type="ECO:0000313" key="1">
    <source>
        <dbReference type="EMBL" id="RUP51984.1"/>
    </source>
</evidence>
<dbReference type="CDD" id="cd09917">
    <property type="entry name" value="F-box_SF"/>
    <property type="match status" value="1"/>
</dbReference>
<gene>
    <name evidence="1" type="ORF">BC936DRAFT_143840</name>
</gene>
<proteinExistence type="predicted"/>
<dbReference type="EMBL" id="RBNI01000289">
    <property type="protein sequence ID" value="RUP51984.1"/>
    <property type="molecule type" value="Genomic_DNA"/>
</dbReference>
<comment type="caution">
    <text evidence="1">The sequence shown here is derived from an EMBL/GenBank/DDBJ whole genome shotgun (WGS) entry which is preliminary data.</text>
</comment>
<dbReference type="Pfam" id="PF12937">
    <property type="entry name" value="F-box-like"/>
    <property type="match status" value="1"/>
</dbReference>
<sequence>MANHYTSQNPAPRLPPEVLIQVFKHLQPEWILYTLPLDLLAVSLVCREWQAVTESLFGRMFDNLFARCRYDIHEFEKLLRFFRISRECGLDYCHRITRITICTSQFSKQKKSGGWTHNQKAENLFVHLFSICPNLQRVEIDAIDVYHKRRFKDLQRFYTRILPFCTKVTDFVLENDIDHPEKVYTHLFLAGLANTLHSIRLYEAKHTTAILRTLSSCRHIRSFESRYCDDRLATAIPSWPNLRTFRVAQSPSLSFSSKNLDSVIVQLATSCPRLTNLELSAGAAGCRSRPVVRNHLPSNAALCLLAFRCRRLKTVRLHQNPKLTDAFLRVLALTAPRLRVLELEECQALTGEDVVPAWPCLTSLGLRGCYGVGMAFVEKLIAACPKLREITAPFEPYSEAFQAMTERLRKLGFVAVDKRQLEWRRKIDDDVEEQEEEEMIEVGGDGGEAVDDGLVLGWLRKIKEEAGTNLNNISEWEEDEDRNGMESEEEEEEEEIDEESDHPEDFLF</sequence>
<dbReference type="SUPFAM" id="SSF81383">
    <property type="entry name" value="F-box domain"/>
    <property type="match status" value="1"/>
</dbReference>
<keyword evidence="2" id="KW-1185">Reference proteome</keyword>
<dbReference type="PROSITE" id="PS50181">
    <property type="entry name" value="FBOX"/>
    <property type="match status" value="1"/>
</dbReference>
<dbReference type="OrthoDB" id="550575at2759"/>
<dbReference type="InterPro" id="IPR036047">
    <property type="entry name" value="F-box-like_dom_sf"/>
</dbReference>
<dbReference type="GO" id="GO:0031146">
    <property type="term" value="P:SCF-dependent proteasomal ubiquitin-dependent protein catabolic process"/>
    <property type="evidence" value="ECO:0007669"/>
    <property type="project" value="TreeGrafter"/>
</dbReference>